<dbReference type="InterPro" id="IPR058531">
    <property type="entry name" value="Baseplate_J_M"/>
</dbReference>
<evidence type="ECO:0000313" key="4">
    <source>
        <dbReference type="Proteomes" id="UP001138540"/>
    </source>
</evidence>
<reference evidence="3 4" key="1">
    <citation type="submission" date="2020-08" db="EMBL/GenBank/DDBJ databases">
        <title>Exploring microbial biodiversity for novel pathways involved in the catabolism of aromatic compounds derived from lignin.</title>
        <authorList>
            <person name="Elkins J."/>
        </authorList>
    </citation>
    <scope>NUCLEOTIDE SEQUENCE [LARGE SCALE GENOMIC DNA]</scope>
    <source>
        <strain evidence="3 4">B1D3A</strain>
    </source>
</reference>
<evidence type="ECO:0000259" key="2">
    <source>
        <dbReference type="Pfam" id="PF26079"/>
    </source>
</evidence>
<dbReference type="InterPro" id="IPR014507">
    <property type="entry name" value="Baseplate_assembly_J_pred"/>
</dbReference>
<evidence type="ECO:0000313" key="3">
    <source>
        <dbReference type="EMBL" id="MBB5985313.1"/>
    </source>
</evidence>
<dbReference type="PANTHER" id="PTHR35862">
    <property type="entry name" value="FELS-2 PROPHAGE PROTEIN"/>
    <property type="match status" value="1"/>
</dbReference>
<name>A0ABR6NFN0_9SPHN</name>
<dbReference type="InterPro" id="IPR052726">
    <property type="entry name" value="Phage_Baseplate_Hub"/>
</dbReference>
<dbReference type="InterPro" id="IPR058530">
    <property type="entry name" value="Baseplate_J-like_C"/>
</dbReference>
<dbReference type="RefSeq" id="WP_184151531.1">
    <property type="nucleotide sequence ID" value="NZ_JACHKA010000001.1"/>
</dbReference>
<evidence type="ECO:0000259" key="1">
    <source>
        <dbReference type="Pfam" id="PF26078"/>
    </source>
</evidence>
<comment type="caution">
    <text evidence="3">The sequence shown here is derived from an EMBL/GenBank/DDBJ whole genome shotgun (WGS) entry which is preliminary data.</text>
</comment>
<dbReference type="EMBL" id="JACHKA010000001">
    <property type="protein sequence ID" value="MBB5985313.1"/>
    <property type="molecule type" value="Genomic_DNA"/>
</dbReference>
<dbReference type="Pfam" id="PF26078">
    <property type="entry name" value="Baseplate_J_M"/>
    <property type="match status" value="1"/>
</dbReference>
<dbReference type="PANTHER" id="PTHR35862:SF1">
    <property type="entry name" value="FELS-2 PROPHAGE PROTEIN"/>
    <property type="match status" value="1"/>
</dbReference>
<dbReference type="PIRSF" id="PIRSF020481">
    <property type="entry name" value="BAP"/>
    <property type="match status" value="1"/>
</dbReference>
<protein>
    <submittedName>
        <fullName evidence="3">Phage-related baseplate assembly protein</fullName>
    </submittedName>
</protein>
<dbReference type="Pfam" id="PF26079">
    <property type="entry name" value="Baseplate_J_C"/>
    <property type="match status" value="1"/>
</dbReference>
<keyword evidence="4" id="KW-1185">Reference proteome</keyword>
<feature type="domain" description="Baseplate J-like C-terminal" evidence="2">
    <location>
        <begin position="212"/>
        <end position="293"/>
    </location>
</feature>
<organism evidence="3 4">
    <name type="scientific">Sphingobium lignivorans</name>
    <dbReference type="NCBI Taxonomy" id="2735886"/>
    <lineage>
        <taxon>Bacteria</taxon>
        <taxon>Pseudomonadati</taxon>
        <taxon>Pseudomonadota</taxon>
        <taxon>Alphaproteobacteria</taxon>
        <taxon>Sphingomonadales</taxon>
        <taxon>Sphingomonadaceae</taxon>
        <taxon>Sphingobium</taxon>
    </lineage>
</organism>
<proteinExistence type="predicted"/>
<sequence length="299" mass="31387">MTDAATLSGIDLSRLPAPDLIEPLSYEVILAEMVARLKTFIPDFDDSLESDPVVRILQVAAYYRMLDRQRVNDAARALLVAYASGADLDHLGILFGVERLELAPADEEAGTRAVMEADDDFRRRIVLAPESFSVAGPSGAYIAHALAADGDVLDASAVSPDPAEVIVYILSRTGTGAASPALIDAVAAALSDERVRPVADRLTVSSATIVTYAITAQIKTYPGPDASVVIAQAQARAQAFAQEHKRLGRDITRSGIFAALHVAGVQNVLLTAPAADLVVSASQAPHCTAITLTSGGVDE</sequence>
<feature type="domain" description="Baseplate J-like central" evidence="1">
    <location>
        <begin position="134"/>
        <end position="205"/>
    </location>
</feature>
<gene>
    <name evidence="3" type="ORF">HNP60_001287</name>
</gene>
<dbReference type="Proteomes" id="UP001138540">
    <property type="component" value="Unassembled WGS sequence"/>
</dbReference>
<accession>A0ABR6NFN0</accession>